<reference evidence="3 4" key="1">
    <citation type="submission" date="2018-11" db="EMBL/GenBank/DDBJ databases">
        <title>Neisseria weixii sp. nov. isolated from the rectal contents of plateau pika (Ochotona cruzoniae).</title>
        <authorList>
            <person name="Zhang G."/>
        </authorList>
    </citation>
    <scope>NUCLEOTIDE SEQUENCE [LARGE SCALE GENOMIC DNA]</scope>
    <source>
        <strain evidence="3 4">10009</strain>
    </source>
</reference>
<evidence type="ECO:0000259" key="2">
    <source>
        <dbReference type="PROSITE" id="PS51857"/>
    </source>
</evidence>
<proteinExistence type="predicted"/>
<keyword evidence="1" id="KW-1133">Transmembrane helix</keyword>
<dbReference type="Pfam" id="PF00313">
    <property type="entry name" value="CSD"/>
    <property type="match status" value="1"/>
</dbReference>
<dbReference type="AlphaFoldDB" id="A0A3N4MIL1"/>
<sequence length="415" mass="46768">MTQEKYYGTILHWFNDMQRGTIMAETGQRIFADGLSLAADYLAPQTGDRVCFNLDHSQHKPSAQNITLAERVAPAAQKTTITIVDWDFMQNGGFGKEEGNPTPIFILGQFLADQSRVPEIGDRFKGNLFQHENGQWMMTDATFLPPPEAEPLFQTASIETATDTATLPTEQPRIIESIYKLYKAPEPETLTELPVNQVLSGEVTSWDDVKGYGFIRYGSDAQTVFFHISSFHYATARPKIGQSVSFYCKPTVKEERQKAAKVVLRGDEVSLHDDFPSDYNRPRLSTANMPRFLINILIATVFTVCVASVSKILAGLYFAVSVVSYLMYKFDKQIARNPKKKSYEYQGRIPEKNLHILDTLGGWPGALVSRAVYNHKTSKISFIRLFWLTVAINIAITYALLIHYADNPLLSLLRN</sequence>
<dbReference type="SUPFAM" id="SSF50249">
    <property type="entry name" value="Nucleic acid-binding proteins"/>
    <property type="match status" value="1"/>
</dbReference>
<name>A0A3N4MIL1_9NEIS</name>
<dbReference type="Gene3D" id="2.40.50.140">
    <property type="entry name" value="Nucleic acid-binding proteins"/>
    <property type="match status" value="1"/>
</dbReference>
<dbReference type="GO" id="GO:0005737">
    <property type="term" value="C:cytoplasm"/>
    <property type="evidence" value="ECO:0007669"/>
    <property type="project" value="TreeGrafter"/>
</dbReference>
<gene>
    <name evidence="3" type="ORF">EGK74_12645</name>
</gene>
<keyword evidence="4" id="KW-1185">Reference proteome</keyword>
<dbReference type="RefSeq" id="WP_123804009.1">
    <property type="nucleotide sequence ID" value="NZ_RPFL01000057.1"/>
</dbReference>
<dbReference type="PANTHER" id="PTHR12962:SF1">
    <property type="entry name" value="COLD SHOCK DOMAIN-CONTAINING PROTEIN CG9705"/>
    <property type="match status" value="1"/>
</dbReference>
<comment type="caution">
    <text evidence="3">The sequence shown here is derived from an EMBL/GenBank/DDBJ whole genome shotgun (WGS) entry which is preliminary data.</text>
</comment>
<dbReference type="OrthoDB" id="72963at2"/>
<evidence type="ECO:0000256" key="1">
    <source>
        <dbReference type="SAM" id="Phobius"/>
    </source>
</evidence>
<keyword evidence="1" id="KW-0472">Membrane</keyword>
<dbReference type="CDD" id="cd04458">
    <property type="entry name" value="CSP_CDS"/>
    <property type="match status" value="1"/>
</dbReference>
<dbReference type="PANTHER" id="PTHR12962">
    <property type="entry name" value="CALCIUM-REGULATED HEAT STABLE PROTEIN CRHSP-24-RELATED"/>
    <property type="match status" value="1"/>
</dbReference>
<accession>A0A3N4MIL1</accession>
<dbReference type="PROSITE" id="PS51857">
    <property type="entry name" value="CSD_2"/>
    <property type="match status" value="1"/>
</dbReference>
<feature type="domain" description="CSD" evidence="2">
    <location>
        <begin position="198"/>
        <end position="264"/>
    </location>
</feature>
<feature type="transmembrane region" description="Helical" evidence="1">
    <location>
        <begin position="385"/>
        <end position="405"/>
    </location>
</feature>
<dbReference type="InterPro" id="IPR012340">
    <property type="entry name" value="NA-bd_OB-fold"/>
</dbReference>
<protein>
    <submittedName>
        <fullName evidence="3">DUF1294 domain-containing protein</fullName>
    </submittedName>
</protein>
<dbReference type="GO" id="GO:0043488">
    <property type="term" value="P:regulation of mRNA stability"/>
    <property type="evidence" value="ECO:0007669"/>
    <property type="project" value="TreeGrafter"/>
</dbReference>
<evidence type="ECO:0000313" key="3">
    <source>
        <dbReference type="EMBL" id="RPD83361.1"/>
    </source>
</evidence>
<dbReference type="InterPro" id="IPR010718">
    <property type="entry name" value="DUF1294"/>
</dbReference>
<dbReference type="Pfam" id="PF06961">
    <property type="entry name" value="DUF1294"/>
    <property type="match status" value="1"/>
</dbReference>
<organism evidence="3 4">
    <name type="scientific">Neisseria weixii</name>
    <dbReference type="NCBI Taxonomy" id="1853276"/>
    <lineage>
        <taxon>Bacteria</taxon>
        <taxon>Pseudomonadati</taxon>
        <taxon>Pseudomonadota</taxon>
        <taxon>Betaproteobacteria</taxon>
        <taxon>Neisseriales</taxon>
        <taxon>Neisseriaceae</taxon>
        <taxon>Neisseria</taxon>
    </lineage>
</organism>
<feature type="transmembrane region" description="Helical" evidence="1">
    <location>
        <begin position="292"/>
        <end position="309"/>
    </location>
</feature>
<dbReference type="InterPro" id="IPR052069">
    <property type="entry name" value="Ca-reg_mRNA-binding_domain"/>
</dbReference>
<evidence type="ECO:0000313" key="4">
    <source>
        <dbReference type="Proteomes" id="UP000272412"/>
    </source>
</evidence>
<dbReference type="EMBL" id="RPFL01000057">
    <property type="protein sequence ID" value="RPD83361.1"/>
    <property type="molecule type" value="Genomic_DNA"/>
</dbReference>
<dbReference type="InterPro" id="IPR002059">
    <property type="entry name" value="CSP_DNA-bd"/>
</dbReference>
<dbReference type="GO" id="GO:0003730">
    <property type="term" value="F:mRNA 3'-UTR binding"/>
    <property type="evidence" value="ECO:0007669"/>
    <property type="project" value="TreeGrafter"/>
</dbReference>
<keyword evidence="1" id="KW-0812">Transmembrane</keyword>
<dbReference type="Proteomes" id="UP000272412">
    <property type="component" value="Unassembled WGS sequence"/>
</dbReference>